<name>A0A1H0XTF9_9BACI</name>
<evidence type="ECO:0000313" key="2">
    <source>
        <dbReference type="Proteomes" id="UP000199444"/>
    </source>
</evidence>
<proteinExistence type="predicted"/>
<gene>
    <name evidence="1" type="ORF">SAMN05216231_0187</name>
</gene>
<dbReference type="EMBL" id="FNKD01000001">
    <property type="protein sequence ID" value="SDQ06145.1"/>
    <property type="molecule type" value="Genomic_DNA"/>
</dbReference>
<sequence length="40" mass="4673">MEQLLKEIKLLSEREPKTLEQMALKLSEGLVKPPKLFHLI</sequence>
<protein>
    <submittedName>
        <fullName evidence="1">Uncharacterized protein</fullName>
    </submittedName>
</protein>
<reference evidence="1 2" key="1">
    <citation type="submission" date="2016-10" db="EMBL/GenBank/DDBJ databases">
        <authorList>
            <person name="de Groot N.N."/>
        </authorList>
    </citation>
    <scope>NUCLEOTIDE SEQUENCE [LARGE SCALE GENOMIC DNA]</scope>
    <source>
        <strain evidence="1 2">CGMCC 1.10449</strain>
    </source>
</reference>
<keyword evidence="2" id="KW-1185">Reference proteome</keyword>
<dbReference type="AlphaFoldDB" id="A0A1H0XTF9"/>
<dbReference type="Proteomes" id="UP000199444">
    <property type="component" value="Unassembled WGS sequence"/>
</dbReference>
<organism evidence="1 2">
    <name type="scientific">Virgibacillus salinus</name>
    <dbReference type="NCBI Taxonomy" id="553311"/>
    <lineage>
        <taxon>Bacteria</taxon>
        <taxon>Bacillati</taxon>
        <taxon>Bacillota</taxon>
        <taxon>Bacilli</taxon>
        <taxon>Bacillales</taxon>
        <taxon>Bacillaceae</taxon>
        <taxon>Virgibacillus</taxon>
    </lineage>
</organism>
<dbReference type="RefSeq" id="WP_302846728.1">
    <property type="nucleotide sequence ID" value="NZ_FNKD01000001.1"/>
</dbReference>
<evidence type="ECO:0000313" key="1">
    <source>
        <dbReference type="EMBL" id="SDQ06145.1"/>
    </source>
</evidence>
<accession>A0A1H0XTF9</accession>